<name>A0A2J6PYJ2_9HELO</name>
<reference evidence="1 2" key="1">
    <citation type="submission" date="2016-05" db="EMBL/GenBank/DDBJ databases">
        <title>A degradative enzymes factory behind the ericoid mycorrhizal symbiosis.</title>
        <authorList>
            <consortium name="DOE Joint Genome Institute"/>
            <person name="Martino E."/>
            <person name="Morin E."/>
            <person name="Grelet G."/>
            <person name="Kuo A."/>
            <person name="Kohler A."/>
            <person name="Daghino S."/>
            <person name="Barry K."/>
            <person name="Choi C."/>
            <person name="Cichocki N."/>
            <person name="Clum A."/>
            <person name="Copeland A."/>
            <person name="Hainaut M."/>
            <person name="Haridas S."/>
            <person name="Labutti K."/>
            <person name="Lindquist E."/>
            <person name="Lipzen A."/>
            <person name="Khouja H.-R."/>
            <person name="Murat C."/>
            <person name="Ohm R."/>
            <person name="Olson A."/>
            <person name="Spatafora J."/>
            <person name="Veneault-Fourrey C."/>
            <person name="Henrissat B."/>
            <person name="Grigoriev I."/>
            <person name="Martin F."/>
            <person name="Perotto S."/>
        </authorList>
    </citation>
    <scope>NUCLEOTIDE SEQUENCE [LARGE SCALE GENOMIC DNA]</scope>
    <source>
        <strain evidence="1 2">UAMH 7357</strain>
    </source>
</reference>
<sequence>MMPCFRIREVISNIKTKCRHILGLKTSSNIKRVDISAPFDFKEGPVVNFPGYSEDDISLMREKAIASTAIVEDGEFDLASRPHLPRSRPNSFGCGLGGRVVYHARRLSKGALY</sequence>
<dbReference type="AlphaFoldDB" id="A0A2J6PYJ2"/>
<protein>
    <submittedName>
        <fullName evidence="1">Uncharacterized protein</fullName>
    </submittedName>
</protein>
<organism evidence="1 2">
    <name type="scientific">Hyaloscypha hepaticicola</name>
    <dbReference type="NCBI Taxonomy" id="2082293"/>
    <lineage>
        <taxon>Eukaryota</taxon>
        <taxon>Fungi</taxon>
        <taxon>Dikarya</taxon>
        <taxon>Ascomycota</taxon>
        <taxon>Pezizomycotina</taxon>
        <taxon>Leotiomycetes</taxon>
        <taxon>Helotiales</taxon>
        <taxon>Hyaloscyphaceae</taxon>
        <taxon>Hyaloscypha</taxon>
    </lineage>
</organism>
<evidence type="ECO:0000313" key="2">
    <source>
        <dbReference type="Proteomes" id="UP000235672"/>
    </source>
</evidence>
<gene>
    <name evidence="1" type="ORF">NA56DRAFT_629443</name>
</gene>
<accession>A0A2J6PYJ2</accession>
<proteinExistence type="predicted"/>
<dbReference type="OrthoDB" id="5226159at2759"/>
<dbReference type="EMBL" id="KZ613491">
    <property type="protein sequence ID" value="PMD19024.1"/>
    <property type="molecule type" value="Genomic_DNA"/>
</dbReference>
<evidence type="ECO:0000313" key="1">
    <source>
        <dbReference type="EMBL" id="PMD19024.1"/>
    </source>
</evidence>
<dbReference type="Proteomes" id="UP000235672">
    <property type="component" value="Unassembled WGS sequence"/>
</dbReference>
<keyword evidence="2" id="KW-1185">Reference proteome</keyword>